<reference evidence="3" key="1">
    <citation type="submission" date="2016-11" db="EMBL/GenBank/DDBJ databases">
        <title>The genome of Nicotiana attenuata.</title>
        <authorList>
            <person name="Xu S."/>
            <person name="Brockmoeller T."/>
            <person name="Gaquerel E."/>
            <person name="Navarro A."/>
            <person name="Kuhl H."/>
            <person name="Gase K."/>
            <person name="Ling Z."/>
            <person name="Zhou W."/>
            <person name="Kreitzer C."/>
            <person name="Stanke M."/>
            <person name="Tang H."/>
            <person name="Lyons E."/>
            <person name="Pandey P."/>
            <person name="Pandey S.P."/>
            <person name="Timmermann B."/>
            <person name="Baldwin I.T."/>
        </authorList>
    </citation>
    <scope>NUCLEOTIDE SEQUENCE [LARGE SCALE GENOMIC DNA]</scope>
    <source>
        <strain evidence="3">UT</strain>
    </source>
</reference>
<feature type="region of interest" description="Disordered" evidence="1">
    <location>
        <begin position="72"/>
        <end position="96"/>
    </location>
</feature>
<keyword evidence="2" id="KW-0812">Transmembrane</keyword>
<keyword evidence="2" id="KW-0472">Membrane</keyword>
<accession>A0A314LBN7</accession>
<organism evidence="3 4">
    <name type="scientific">Nicotiana attenuata</name>
    <name type="common">Coyote tobacco</name>
    <dbReference type="NCBI Taxonomy" id="49451"/>
    <lineage>
        <taxon>Eukaryota</taxon>
        <taxon>Viridiplantae</taxon>
        <taxon>Streptophyta</taxon>
        <taxon>Embryophyta</taxon>
        <taxon>Tracheophyta</taxon>
        <taxon>Spermatophyta</taxon>
        <taxon>Magnoliopsida</taxon>
        <taxon>eudicotyledons</taxon>
        <taxon>Gunneridae</taxon>
        <taxon>Pentapetalae</taxon>
        <taxon>asterids</taxon>
        <taxon>lamiids</taxon>
        <taxon>Solanales</taxon>
        <taxon>Solanaceae</taxon>
        <taxon>Nicotianoideae</taxon>
        <taxon>Nicotianeae</taxon>
        <taxon>Nicotiana</taxon>
    </lineage>
</organism>
<evidence type="ECO:0000313" key="3">
    <source>
        <dbReference type="EMBL" id="OIT39008.1"/>
    </source>
</evidence>
<keyword evidence="2" id="KW-1133">Transmembrane helix</keyword>
<dbReference type="Proteomes" id="UP000187609">
    <property type="component" value="Unassembled WGS sequence"/>
</dbReference>
<feature type="transmembrane region" description="Helical" evidence="2">
    <location>
        <begin position="12"/>
        <end position="29"/>
    </location>
</feature>
<name>A0A314LBN7_NICAT</name>
<keyword evidence="4" id="KW-1185">Reference proteome</keyword>
<sequence>MAESRKIKLSPLFFIVLFSFFIFYGQFVMAKSRGCGGMSWASPITRGVTKPKKLVDQKFEGIFSEDIKAKEDYGGEDDFDNFYRQHEDIPSPGVGH</sequence>
<evidence type="ECO:0000313" key="4">
    <source>
        <dbReference type="Proteomes" id="UP000187609"/>
    </source>
</evidence>
<dbReference type="AlphaFoldDB" id="A0A314LBN7"/>
<evidence type="ECO:0000256" key="2">
    <source>
        <dbReference type="SAM" id="Phobius"/>
    </source>
</evidence>
<dbReference type="Gramene" id="OIT39008">
    <property type="protein sequence ID" value="OIT39008"/>
    <property type="gene ID" value="A4A49_55137"/>
</dbReference>
<gene>
    <name evidence="3" type="ORF">A4A49_55137</name>
</gene>
<evidence type="ECO:0000256" key="1">
    <source>
        <dbReference type="SAM" id="MobiDB-lite"/>
    </source>
</evidence>
<protein>
    <submittedName>
        <fullName evidence="3">Uncharacterized protein</fullName>
    </submittedName>
</protein>
<dbReference type="EMBL" id="MJEQ01000150">
    <property type="protein sequence ID" value="OIT39008.1"/>
    <property type="molecule type" value="Genomic_DNA"/>
</dbReference>
<proteinExistence type="predicted"/>
<comment type="caution">
    <text evidence="3">The sequence shown here is derived from an EMBL/GenBank/DDBJ whole genome shotgun (WGS) entry which is preliminary data.</text>
</comment>